<dbReference type="RefSeq" id="WP_182923150.1">
    <property type="nucleotide sequence ID" value="NZ_WNXD01000002.1"/>
</dbReference>
<gene>
    <name evidence="2" type="ORF">GM921_13425</name>
</gene>
<evidence type="ECO:0000313" key="3">
    <source>
        <dbReference type="Proteomes" id="UP000601055"/>
    </source>
</evidence>
<keyword evidence="1" id="KW-0812">Transmembrane</keyword>
<comment type="caution">
    <text evidence="2">The sequence shown here is derived from an EMBL/GenBank/DDBJ whole genome shotgun (WGS) entry which is preliminary data.</text>
</comment>
<feature type="transmembrane region" description="Helical" evidence="1">
    <location>
        <begin position="100"/>
        <end position="123"/>
    </location>
</feature>
<name>A0A923E2Y9_9SPHI</name>
<feature type="transmembrane region" description="Helical" evidence="1">
    <location>
        <begin position="135"/>
        <end position="162"/>
    </location>
</feature>
<organism evidence="2 3">
    <name type="scientific">Pedobacter planticolens</name>
    <dbReference type="NCBI Taxonomy" id="2679964"/>
    <lineage>
        <taxon>Bacteria</taxon>
        <taxon>Pseudomonadati</taxon>
        <taxon>Bacteroidota</taxon>
        <taxon>Sphingobacteriia</taxon>
        <taxon>Sphingobacteriales</taxon>
        <taxon>Sphingobacteriaceae</taxon>
        <taxon>Pedobacter</taxon>
    </lineage>
</organism>
<dbReference type="EMBL" id="WNXD01000002">
    <property type="protein sequence ID" value="MBB2146497.1"/>
    <property type="molecule type" value="Genomic_DNA"/>
</dbReference>
<protein>
    <submittedName>
        <fullName evidence="2">Uncharacterized protein</fullName>
    </submittedName>
</protein>
<proteinExistence type="predicted"/>
<evidence type="ECO:0000256" key="1">
    <source>
        <dbReference type="SAM" id="Phobius"/>
    </source>
</evidence>
<keyword evidence="3" id="KW-1185">Reference proteome</keyword>
<dbReference type="AlphaFoldDB" id="A0A923E2Y9"/>
<feature type="transmembrane region" description="Helical" evidence="1">
    <location>
        <begin position="47"/>
        <end position="64"/>
    </location>
</feature>
<feature type="transmembrane region" description="Helical" evidence="1">
    <location>
        <begin position="12"/>
        <end position="35"/>
    </location>
</feature>
<accession>A0A923E2Y9</accession>
<keyword evidence="1" id="KW-0472">Membrane</keyword>
<keyword evidence="1" id="KW-1133">Transmembrane helix</keyword>
<feature type="transmembrane region" description="Helical" evidence="1">
    <location>
        <begin position="76"/>
        <end position="94"/>
    </location>
</feature>
<dbReference type="Proteomes" id="UP000601055">
    <property type="component" value="Unassembled WGS sequence"/>
</dbReference>
<sequence>MEKLKKVSINEYLKFVLIINGICLITGLWLCYKHYFNNPEKGLDDFFFALSIYSLSSFFAAMAIRKYGVDSRKAKQWLIAGIFFVVLSGLYMYIEIFNRTLLIPIISVIALHSILFIATLIAFKNLKAFEWLMYAIILLSVISAVFPTYIFFMLIIGFIFMLTNSR</sequence>
<reference evidence="2" key="1">
    <citation type="submission" date="2019-11" db="EMBL/GenBank/DDBJ databases">
        <title>Description of Pedobacter sp. LMG 31464T.</title>
        <authorList>
            <person name="Carlier A."/>
            <person name="Qi S."/>
            <person name="Vandamme P."/>
        </authorList>
    </citation>
    <scope>NUCLEOTIDE SEQUENCE</scope>
    <source>
        <strain evidence="2">LMG 31464</strain>
    </source>
</reference>
<evidence type="ECO:0000313" key="2">
    <source>
        <dbReference type="EMBL" id="MBB2146497.1"/>
    </source>
</evidence>